<dbReference type="KEGG" id="lcre:Pla8534_05130"/>
<dbReference type="RefSeq" id="WP_145049001.1">
    <property type="nucleotide sequence ID" value="NZ_CP036433.1"/>
</dbReference>
<keyword evidence="2" id="KW-0378">Hydrolase</keyword>
<organism evidence="2 3">
    <name type="scientific">Lignipirellula cremea</name>
    <dbReference type="NCBI Taxonomy" id="2528010"/>
    <lineage>
        <taxon>Bacteria</taxon>
        <taxon>Pseudomonadati</taxon>
        <taxon>Planctomycetota</taxon>
        <taxon>Planctomycetia</taxon>
        <taxon>Pirellulales</taxon>
        <taxon>Pirellulaceae</taxon>
        <taxon>Lignipirellula</taxon>
    </lineage>
</organism>
<dbReference type="Gene3D" id="3.40.50.1820">
    <property type="entry name" value="alpha/beta hydrolase"/>
    <property type="match status" value="1"/>
</dbReference>
<dbReference type="GO" id="GO:0016787">
    <property type="term" value="F:hydrolase activity"/>
    <property type="evidence" value="ECO:0007669"/>
    <property type="project" value="UniProtKB-KW"/>
</dbReference>
<gene>
    <name evidence="2" type="ORF">Pla8534_05130</name>
</gene>
<feature type="domain" description="AB hydrolase-1" evidence="1">
    <location>
        <begin position="67"/>
        <end position="237"/>
    </location>
</feature>
<dbReference type="OrthoDB" id="266072at2"/>
<protein>
    <submittedName>
        <fullName evidence="2">Alpha/beta hydrolase family protein</fullName>
    </submittedName>
</protein>
<accession>A0A518DLN7</accession>
<dbReference type="AlphaFoldDB" id="A0A518DLN7"/>
<dbReference type="EMBL" id="CP036433">
    <property type="protein sequence ID" value="QDU92764.1"/>
    <property type="molecule type" value="Genomic_DNA"/>
</dbReference>
<evidence type="ECO:0000313" key="3">
    <source>
        <dbReference type="Proteomes" id="UP000317648"/>
    </source>
</evidence>
<evidence type="ECO:0000259" key="1">
    <source>
        <dbReference type="Pfam" id="PF12697"/>
    </source>
</evidence>
<sequence length="257" mass="27369">MLQRLADLLILRPSRRPIMVEGKSRRLVPGACGSLELWSEKQGEGPPDVVVLKFPGAAGRAERATVHPAECWPDLTVEVLSVNLHGYGGSDPPASVRSLPAAAEAAWRHAVEQAAGRPIILVGNSLGVVSALYLAARFPCAGLVLRNGPPLHELIVGRFGWWNFNLGARMIARQVPGELASAANASLSTAPAVFLLSGQDRIVPPRFQQPVIDAYAGEKRVVTFAQADHVDAGDAAEMASYKAALQWLRAAILPTSP</sequence>
<dbReference type="InterPro" id="IPR000073">
    <property type="entry name" value="AB_hydrolase_1"/>
</dbReference>
<keyword evidence="3" id="KW-1185">Reference proteome</keyword>
<dbReference type="Proteomes" id="UP000317648">
    <property type="component" value="Chromosome"/>
</dbReference>
<name>A0A518DLN7_9BACT</name>
<evidence type="ECO:0000313" key="2">
    <source>
        <dbReference type="EMBL" id="QDU92764.1"/>
    </source>
</evidence>
<dbReference type="SUPFAM" id="SSF53474">
    <property type="entry name" value="alpha/beta-Hydrolases"/>
    <property type="match status" value="1"/>
</dbReference>
<dbReference type="InterPro" id="IPR029058">
    <property type="entry name" value="AB_hydrolase_fold"/>
</dbReference>
<proteinExistence type="predicted"/>
<reference evidence="2 3" key="1">
    <citation type="submission" date="2019-02" db="EMBL/GenBank/DDBJ databases">
        <title>Deep-cultivation of Planctomycetes and their phenomic and genomic characterization uncovers novel biology.</title>
        <authorList>
            <person name="Wiegand S."/>
            <person name="Jogler M."/>
            <person name="Boedeker C."/>
            <person name="Pinto D."/>
            <person name="Vollmers J."/>
            <person name="Rivas-Marin E."/>
            <person name="Kohn T."/>
            <person name="Peeters S.H."/>
            <person name="Heuer A."/>
            <person name="Rast P."/>
            <person name="Oberbeckmann S."/>
            <person name="Bunk B."/>
            <person name="Jeske O."/>
            <person name="Meyerdierks A."/>
            <person name="Storesund J.E."/>
            <person name="Kallscheuer N."/>
            <person name="Luecker S."/>
            <person name="Lage O.M."/>
            <person name="Pohl T."/>
            <person name="Merkel B.J."/>
            <person name="Hornburger P."/>
            <person name="Mueller R.-W."/>
            <person name="Bruemmer F."/>
            <person name="Labrenz M."/>
            <person name="Spormann A.M."/>
            <person name="Op den Camp H."/>
            <person name="Overmann J."/>
            <person name="Amann R."/>
            <person name="Jetten M.S.M."/>
            <person name="Mascher T."/>
            <person name="Medema M.H."/>
            <person name="Devos D.P."/>
            <person name="Kaster A.-K."/>
            <person name="Ovreas L."/>
            <person name="Rohde M."/>
            <person name="Galperin M.Y."/>
            <person name="Jogler C."/>
        </authorList>
    </citation>
    <scope>NUCLEOTIDE SEQUENCE [LARGE SCALE GENOMIC DNA]</scope>
    <source>
        <strain evidence="2 3">Pla85_3_4</strain>
    </source>
</reference>
<dbReference type="Pfam" id="PF12697">
    <property type="entry name" value="Abhydrolase_6"/>
    <property type="match status" value="1"/>
</dbReference>